<protein>
    <submittedName>
        <fullName evidence="2">Membrane protein</fullName>
    </submittedName>
</protein>
<comment type="caution">
    <text evidence="2">The sequence shown here is derived from an EMBL/GenBank/DDBJ whole genome shotgun (WGS) entry which is preliminary data.</text>
</comment>
<name>A0ABP3U9Z6_9FLAO</name>
<proteinExistence type="predicted"/>
<organism evidence="2 3">
    <name type="scientific">Aquimarina litoralis</name>
    <dbReference type="NCBI Taxonomy" id="584605"/>
    <lineage>
        <taxon>Bacteria</taxon>
        <taxon>Pseudomonadati</taxon>
        <taxon>Bacteroidota</taxon>
        <taxon>Flavobacteriia</taxon>
        <taxon>Flavobacteriales</taxon>
        <taxon>Flavobacteriaceae</taxon>
        <taxon>Aquimarina</taxon>
    </lineage>
</organism>
<evidence type="ECO:0000313" key="2">
    <source>
        <dbReference type="EMBL" id="GAA0724908.1"/>
    </source>
</evidence>
<evidence type="ECO:0000259" key="1">
    <source>
        <dbReference type="Pfam" id="PF07244"/>
    </source>
</evidence>
<dbReference type="InterPro" id="IPR010827">
    <property type="entry name" value="BamA/TamA_POTRA"/>
</dbReference>
<reference evidence="3" key="1">
    <citation type="journal article" date="2019" name="Int. J. Syst. Evol. Microbiol.">
        <title>The Global Catalogue of Microorganisms (GCM) 10K type strain sequencing project: providing services to taxonomists for standard genome sequencing and annotation.</title>
        <authorList>
            <consortium name="The Broad Institute Genomics Platform"/>
            <consortium name="The Broad Institute Genome Sequencing Center for Infectious Disease"/>
            <person name="Wu L."/>
            <person name="Ma J."/>
        </authorList>
    </citation>
    <scope>NUCLEOTIDE SEQUENCE [LARGE SCALE GENOMIC DNA]</scope>
    <source>
        <strain evidence="3">JCM 15974</strain>
    </source>
</reference>
<dbReference type="Pfam" id="PF07244">
    <property type="entry name" value="POTRA"/>
    <property type="match status" value="1"/>
</dbReference>
<evidence type="ECO:0000313" key="3">
    <source>
        <dbReference type="Proteomes" id="UP001501758"/>
    </source>
</evidence>
<gene>
    <name evidence="2" type="ORF">GCM10009430_29840</name>
</gene>
<dbReference type="Proteomes" id="UP001501758">
    <property type="component" value="Unassembled WGS sequence"/>
</dbReference>
<dbReference type="RefSeq" id="WP_343913104.1">
    <property type="nucleotide sequence ID" value="NZ_BAAAGE010000003.1"/>
</dbReference>
<keyword evidence="3" id="KW-1185">Reference proteome</keyword>
<dbReference type="Gene3D" id="3.10.20.310">
    <property type="entry name" value="membrane protein fhac"/>
    <property type="match status" value="1"/>
</dbReference>
<feature type="domain" description="POTRA" evidence="1">
    <location>
        <begin position="180"/>
        <end position="245"/>
    </location>
</feature>
<accession>A0ABP3U9Z6</accession>
<sequence>MKTLYFYIFVLNICIHSFCNGQNSSITLQIKGQDSIETAKIDSISYNKTFDNYIDLQTETNNLHKKLLKTGYLDAEWGGITKTSDTTFLSSFKLNQKYTELIIKYDNETLPLKIIEEISKNTTTTEFIIPINKTEKTLQFLTNYLVNQGNTFTNLYLTEIKKKKQKVFATLVSKIGVERKIDDIIIKGYTKFPNSFLKYNSKIKKGDVFNKNDVLKKSQAIDNLGFSKNIKPPEILFEKDSTKIYLYLEKKSANSFDGFLGFSNDSESNNLELNGYLNLNLINNLNFGERLNLIYKSDGNEQQRFQANLFLPYLFKSPIGIEAGLDIFKKDSSFLITEQRLKLNYLIDDKNNISLGYKSVSSDNLLDEPQPSLNIENYSSNFFGISFNHTKRQNNTLFPIKNNYNIEVEYGTRKTEDLKTNQIKGTINIEYIFKLNTRNNIFIKNSSATIFSDDLLFNELYRFGGINSIRGFEENSINASLFNVFSTEYRYILSNNIYIHTITDYSYFEDETNNISDNLTSFGFGLGLNTKTGLFRIIFANGKNSDTNFEFSNTKVHLSLNAKF</sequence>
<dbReference type="EMBL" id="BAAAGE010000003">
    <property type="protein sequence ID" value="GAA0724908.1"/>
    <property type="molecule type" value="Genomic_DNA"/>
</dbReference>
<dbReference type="Gene3D" id="2.40.160.50">
    <property type="entry name" value="membrane protein fhac: a member of the omp85/tpsb transporter family"/>
    <property type="match status" value="1"/>
</dbReference>